<organism evidence="3 4">
    <name type="scientific">Plasmodium ovale curtisi</name>
    <dbReference type="NCBI Taxonomy" id="864141"/>
    <lineage>
        <taxon>Eukaryota</taxon>
        <taxon>Sar</taxon>
        <taxon>Alveolata</taxon>
        <taxon>Apicomplexa</taxon>
        <taxon>Aconoidasida</taxon>
        <taxon>Haemosporida</taxon>
        <taxon>Plasmodiidae</taxon>
        <taxon>Plasmodium</taxon>
        <taxon>Plasmodium (Plasmodium)</taxon>
    </lineage>
</organism>
<evidence type="ECO:0000313" key="2">
    <source>
        <dbReference type="EMBL" id="SBS89101.1"/>
    </source>
</evidence>
<dbReference type="EMBL" id="FLQV01001616">
    <property type="protein sequence ID" value="SBS99935.1"/>
    <property type="molecule type" value="Genomic_DNA"/>
</dbReference>
<evidence type="ECO:0000313" key="3">
    <source>
        <dbReference type="EMBL" id="SBS99935.1"/>
    </source>
</evidence>
<dbReference type="AlphaFoldDB" id="A0A1A8X5Q3"/>
<dbReference type="EMBL" id="FLQU01000680">
    <property type="protein sequence ID" value="SBS89101.1"/>
    <property type="molecule type" value="Genomic_DNA"/>
</dbReference>
<keyword evidence="1" id="KW-1133">Transmembrane helix</keyword>
<feature type="transmembrane region" description="Helical" evidence="1">
    <location>
        <begin position="110"/>
        <end position="128"/>
    </location>
</feature>
<reference evidence="4 5" key="1">
    <citation type="submission" date="2016-05" db="EMBL/GenBank/DDBJ databases">
        <authorList>
            <person name="Naeem Raeece"/>
        </authorList>
    </citation>
    <scope>NUCLEOTIDE SEQUENCE [LARGE SCALE GENOMIC DNA]</scope>
</reference>
<gene>
    <name evidence="3" type="ORF">POVCU1_056230</name>
    <name evidence="2" type="ORF">POVCU2_0052270</name>
</gene>
<keyword evidence="1" id="KW-0472">Membrane</keyword>
<evidence type="ECO:0000256" key="1">
    <source>
        <dbReference type="SAM" id="Phobius"/>
    </source>
</evidence>
<evidence type="ECO:0000313" key="4">
    <source>
        <dbReference type="Proteomes" id="UP000078546"/>
    </source>
</evidence>
<proteinExistence type="predicted"/>
<evidence type="ECO:0000313" key="5">
    <source>
        <dbReference type="Proteomes" id="UP000078560"/>
    </source>
</evidence>
<reference evidence="3" key="2">
    <citation type="submission" date="2016-05" db="EMBL/GenBank/DDBJ databases">
        <authorList>
            <person name="Lavstsen T."/>
            <person name="Jespersen J.S."/>
        </authorList>
    </citation>
    <scope>NUCLEOTIDE SEQUENCE [LARGE SCALE GENOMIC DNA]</scope>
</reference>
<dbReference type="Proteomes" id="UP000078546">
    <property type="component" value="Unassembled WGS sequence"/>
</dbReference>
<accession>A0A1A8X5Q3</accession>
<name>A0A1A8X5Q3_PLAOA</name>
<protein>
    <submittedName>
        <fullName evidence="3">PIR Superfamily Protein</fullName>
    </submittedName>
</protein>
<sequence length="179" mass="21014">MGKSNELTKDQYYEMFFRVRNSFNNVTCVQYDDVLHTNDQVLRNTVLYLNKLTRSKSNSSWYNRVDYKFTGLFPETSVHSNYVQLLLVLLQKKTPAIYTTSSVSTFSHSLGYILFVILLTSIILYKFIPINKLFNGLIRMKNIIIRNMDKKAEDSLYRNSEYATASPEQRKFNLIYHSS</sequence>
<keyword evidence="1" id="KW-0812">Transmembrane</keyword>
<dbReference type="Proteomes" id="UP000078560">
    <property type="component" value="Unassembled WGS sequence"/>
</dbReference>